<name>K1L383_CECL9</name>
<dbReference type="Proteomes" id="UP000004478">
    <property type="component" value="Unassembled WGS sequence"/>
</dbReference>
<accession>K1L383</accession>
<evidence type="ECO:0000313" key="1">
    <source>
        <dbReference type="EMBL" id="EKB50865.1"/>
    </source>
</evidence>
<dbReference type="EMBL" id="AMGM01000004">
    <property type="protein sequence ID" value="EKB50865.1"/>
    <property type="molecule type" value="Genomic_DNA"/>
</dbReference>
<comment type="caution">
    <text evidence="1">The sequence shown here is derived from an EMBL/GenBank/DDBJ whole genome shotgun (WGS) entry which is preliminary data.</text>
</comment>
<proteinExistence type="predicted"/>
<gene>
    <name evidence="1" type="ORF">B879_00393</name>
</gene>
<organism evidence="1 2">
    <name type="scientific">Cecembia lonarensis (strain CCUG 58316 / KCTC 22772 / LW9)</name>
    <dbReference type="NCBI Taxonomy" id="1225176"/>
    <lineage>
        <taxon>Bacteria</taxon>
        <taxon>Pseudomonadati</taxon>
        <taxon>Bacteroidota</taxon>
        <taxon>Cytophagia</taxon>
        <taxon>Cytophagales</taxon>
        <taxon>Cyclobacteriaceae</taxon>
        <taxon>Cecembia</taxon>
    </lineage>
</organism>
<protein>
    <submittedName>
        <fullName evidence="1">Uncharacterized protein</fullName>
    </submittedName>
</protein>
<keyword evidence="2" id="KW-1185">Reference proteome</keyword>
<reference evidence="1 2" key="1">
    <citation type="journal article" date="2012" name="J. Bacteriol.">
        <title>Draft Genome Sequence of Cecembia lonarensis Strain LW9T, Isolated from Lonar Lake, a Haloalkaline Lake in India.</title>
        <authorList>
            <person name="Shivaji S."/>
            <person name="Ara S."/>
            <person name="Singh A."/>
            <person name="Pinnaka A.K."/>
        </authorList>
    </citation>
    <scope>NUCLEOTIDE SEQUENCE [LARGE SCALE GENOMIC DNA]</scope>
    <source>
        <strain evidence="1 2">LW9</strain>
    </source>
</reference>
<dbReference type="Gene3D" id="3.30.910.20">
    <property type="entry name" value="Skp domain"/>
    <property type="match status" value="1"/>
</dbReference>
<dbReference type="InterPro" id="IPR024930">
    <property type="entry name" value="Skp_dom_sf"/>
</dbReference>
<dbReference type="SUPFAM" id="SSF111384">
    <property type="entry name" value="OmpH-like"/>
    <property type="match status" value="1"/>
</dbReference>
<evidence type="ECO:0000313" key="2">
    <source>
        <dbReference type="Proteomes" id="UP000004478"/>
    </source>
</evidence>
<dbReference type="AlphaFoldDB" id="K1L383"/>
<sequence length="56" mass="6421">MVQEYMTEYAEEKDLELILSYTRGGAIWYSKKALDVTDDVIAGINKKYGEKKSAEK</sequence>